<feature type="region of interest" description="Disordered" evidence="1">
    <location>
        <begin position="816"/>
        <end position="844"/>
    </location>
</feature>
<evidence type="ECO:0000313" key="2">
    <source>
        <dbReference type="EMBL" id="ORC89235.1"/>
    </source>
</evidence>
<sequence length="958" mass="104956">MAALSQSVPLPTRPGVSSQRASTPNPNPYDQRDLQGKAMRNWEKQKRVWSNVEANIQRRVNRNGKARGAYMNMGEGVYQTRLREEELALVGNAVPSSIFSGVYTWESTLRASEDGAALRYLKFGRSNFPYPLYVKVTDRARVDPDHLQNTRIVFQHEQLPKDSNTPTTTVTTTTAAGGGGAHFGTTTTTTTTTIASTTTTTTTNVDEDDDENEDGDEVSTFAATRKHSQEALANVKPVSFSAGNYYEEKMKRYLPIIEERMSHFFLPRAYLEVCGKPPVWTTNVEDAKAAKKAAPAVVHIPPPPTKTSPTTTSLNQTKTALATQKQQQEKVKSRLPSMGDPAMRAVSMDVAASSDQEPPGELILEISSTRLLFFASPGELAHGFVKIKNNGMMTVYYTWEAHQPITALDGDLAAEDADDKDKDTEEEEEEEEDDDEGAGKYESPFQSDEKEEVEDSHKNVNGNPQNHLEKVGENGQQPQREEEQQQQKKKNKKKKKNKAVTEQQRVPLRSLAQKSAQSKSFFCLSTPFDGVILPGDEEIFPFSVRAPFPGRFTQHYEFLVIPVLSSRIIVELCAIVQDGGPSLEAISRPIANAIGSKAVVDTQRAIINELVANDDVYEAVEIEKATQEQITLARAPEVAREALTSKWREAWNEFTYTSLRIPFNCDVYARLDALHSNLARTMDSLGQPLHHKEWDGSVQTLQADLCILRDAPSRNILREALNVLLQAASVSEQETEPLDLLLQRVAGTTAFTILAQRTCELDDTIAFSLGLRSPRSAQTAPALQISRSLGSAGMMTATPGAMSGASASINAPTGGRKGISSANSVGKASGKVSGRGKGTVPHDSTAGFGASVSAREAIVEELMAFAESLGGGDISVDTAIKEEYNTRFFLGMRRLVGDAIDRICATWDSSRSSVEAACGLSLLDTVENMRADDVRVIQAADEIDIDFTVEVIQPKRRK</sequence>
<evidence type="ECO:0000256" key="1">
    <source>
        <dbReference type="SAM" id="MobiDB-lite"/>
    </source>
</evidence>
<feature type="region of interest" description="Disordered" evidence="1">
    <location>
        <begin position="160"/>
        <end position="187"/>
    </location>
</feature>
<gene>
    <name evidence="2" type="ORF">TM35_000132390</name>
</gene>
<dbReference type="GeneID" id="39985235"/>
<dbReference type="OrthoDB" id="273750at2759"/>
<dbReference type="RefSeq" id="XP_028883301.1">
    <property type="nucleotide sequence ID" value="XM_029025455.1"/>
</dbReference>
<organism evidence="2 3">
    <name type="scientific">Trypanosoma theileri</name>
    <dbReference type="NCBI Taxonomy" id="67003"/>
    <lineage>
        <taxon>Eukaryota</taxon>
        <taxon>Discoba</taxon>
        <taxon>Euglenozoa</taxon>
        <taxon>Kinetoplastea</taxon>
        <taxon>Metakinetoplastina</taxon>
        <taxon>Trypanosomatida</taxon>
        <taxon>Trypanosomatidae</taxon>
        <taxon>Trypanosoma</taxon>
    </lineage>
</organism>
<evidence type="ECO:0000313" key="3">
    <source>
        <dbReference type="Proteomes" id="UP000192257"/>
    </source>
</evidence>
<dbReference type="EMBL" id="NBCO01000013">
    <property type="protein sequence ID" value="ORC89235.1"/>
    <property type="molecule type" value="Genomic_DNA"/>
</dbReference>
<feature type="compositionally biased region" description="Polar residues" evidence="1">
    <location>
        <begin position="1"/>
        <end position="24"/>
    </location>
</feature>
<feature type="region of interest" description="Disordered" evidence="1">
    <location>
        <begin position="1"/>
        <end position="34"/>
    </location>
</feature>
<dbReference type="VEuPathDB" id="TriTrypDB:TM35_000132390"/>
<feature type="region of interest" description="Disordered" evidence="1">
    <location>
        <begin position="414"/>
        <end position="506"/>
    </location>
</feature>
<feature type="compositionally biased region" description="Low complexity" evidence="1">
    <location>
        <begin position="165"/>
        <end position="175"/>
    </location>
</feature>
<accession>A0A1X0NX14</accession>
<protein>
    <submittedName>
        <fullName evidence="2">Uncharacterized protein</fullName>
    </submittedName>
</protein>
<feature type="compositionally biased region" description="Basic residues" evidence="1">
    <location>
        <begin position="487"/>
        <end position="498"/>
    </location>
</feature>
<dbReference type="Proteomes" id="UP000192257">
    <property type="component" value="Unassembled WGS sequence"/>
</dbReference>
<feature type="compositionally biased region" description="Acidic residues" evidence="1">
    <location>
        <begin position="414"/>
        <end position="436"/>
    </location>
</feature>
<reference evidence="2 3" key="1">
    <citation type="submission" date="2017-03" db="EMBL/GenBank/DDBJ databases">
        <title>An alternative strategy for trypanosome survival in the mammalian bloodstream revealed through genome and transcriptome analysis of the ubiquitous bovine parasite Trypanosoma (Megatrypanum) theileri.</title>
        <authorList>
            <person name="Kelly S."/>
            <person name="Ivens A."/>
            <person name="Mott A."/>
            <person name="O'Neill E."/>
            <person name="Emms D."/>
            <person name="Macleod O."/>
            <person name="Voorheis P."/>
            <person name="Matthews J."/>
            <person name="Matthews K."/>
            <person name="Carrington M."/>
        </authorList>
    </citation>
    <scope>NUCLEOTIDE SEQUENCE [LARGE SCALE GENOMIC DNA]</scope>
    <source>
        <strain evidence="2">Edinburgh</strain>
    </source>
</reference>
<proteinExistence type="predicted"/>
<dbReference type="AlphaFoldDB" id="A0A1X0NX14"/>
<name>A0A1X0NX14_9TRYP</name>
<keyword evidence="3" id="KW-1185">Reference proteome</keyword>
<comment type="caution">
    <text evidence="2">The sequence shown here is derived from an EMBL/GenBank/DDBJ whole genome shotgun (WGS) entry which is preliminary data.</text>
</comment>